<feature type="domain" description="ATP-dependent DNA ligase family profile" evidence="19">
    <location>
        <begin position="430"/>
        <end position="555"/>
    </location>
</feature>
<keyword evidence="9 16" id="KW-0067">ATP-binding</keyword>
<dbReference type="EMBL" id="KZ825839">
    <property type="protein sequence ID" value="PYH96310.1"/>
    <property type="molecule type" value="Genomic_DNA"/>
</dbReference>
<comment type="cofactor">
    <cofactor evidence="1">
        <name>Mg(2+)</name>
        <dbReference type="ChEBI" id="CHEBI:18420"/>
    </cofactor>
</comment>
<dbReference type="FunFam" id="2.40.50.140:FF:000234">
    <property type="entry name" value="DNA ligase"/>
    <property type="match status" value="1"/>
</dbReference>
<keyword evidence="22" id="KW-1185">Reference proteome</keyword>
<dbReference type="InterPro" id="IPR012309">
    <property type="entry name" value="DNA_ligase_ATP-dep_C"/>
</dbReference>
<gene>
    <name evidence="21" type="ORF">BO71DRAFT_439666</name>
</gene>
<dbReference type="PANTHER" id="PTHR45997">
    <property type="entry name" value="DNA LIGASE 4"/>
    <property type="match status" value="1"/>
</dbReference>
<evidence type="ECO:0000256" key="14">
    <source>
        <dbReference type="ARBA" id="ARBA00034003"/>
    </source>
</evidence>
<dbReference type="InterPro" id="IPR012308">
    <property type="entry name" value="DNA_ligase_ATP-dep_N"/>
</dbReference>
<dbReference type="GO" id="GO:0071897">
    <property type="term" value="P:DNA biosynthetic process"/>
    <property type="evidence" value="ECO:0007669"/>
    <property type="project" value="InterPro"/>
</dbReference>
<dbReference type="PROSITE" id="PS00697">
    <property type="entry name" value="DNA_LIGASE_A1"/>
    <property type="match status" value="1"/>
</dbReference>
<evidence type="ECO:0000256" key="2">
    <source>
        <dbReference type="ARBA" id="ARBA00004123"/>
    </source>
</evidence>
<dbReference type="OrthoDB" id="151490at2759"/>
<dbReference type="PANTHER" id="PTHR45997:SF1">
    <property type="entry name" value="DNA LIGASE 4"/>
    <property type="match status" value="1"/>
</dbReference>
<evidence type="ECO:0000256" key="17">
    <source>
        <dbReference type="RuleBase" id="RU004196"/>
    </source>
</evidence>
<dbReference type="InterPro" id="IPR044125">
    <property type="entry name" value="Adenylation_DNA_ligase_IV"/>
</dbReference>
<evidence type="ECO:0000313" key="21">
    <source>
        <dbReference type="EMBL" id="PYH96310.1"/>
    </source>
</evidence>
<keyword evidence="10" id="KW-0460">Magnesium</keyword>
<organism evidence="21 22">
    <name type="scientific">Aspergillus ellipticus CBS 707.79</name>
    <dbReference type="NCBI Taxonomy" id="1448320"/>
    <lineage>
        <taxon>Eukaryota</taxon>
        <taxon>Fungi</taxon>
        <taxon>Dikarya</taxon>
        <taxon>Ascomycota</taxon>
        <taxon>Pezizomycotina</taxon>
        <taxon>Eurotiomycetes</taxon>
        <taxon>Eurotiomycetidae</taxon>
        <taxon>Eurotiales</taxon>
        <taxon>Aspergillaceae</taxon>
        <taxon>Aspergillus</taxon>
        <taxon>Aspergillus subgen. Circumdati</taxon>
    </lineage>
</organism>
<dbReference type="CDD" id="cd07903">
    <property type="entry name" value="Adenylation_DNA_ligase_IV"/>
    <property type="match status" value="1"/>
</dbReference>
<dbReference type="InterPro" id="IPR016059">
    <property type="entry name" value="DNA_ligase_ATP-dep_CS"/>
</dbReference>
<dbReference type="FunFam" id="3.30.470.30:FF:000013">
    <property type="entry name" value="DNA ligase"/>
    <property type="match status" value="1"/>
</dbReference>
<evidence type="ECO:0000256" key="8">
    <source>
        <dbReference type="ARBA" id="ARBA00022763"/>
    </source>
</evidence>
<dbReference type="Gene3D" id="3.30.470.30">
    <property type="entry name" value="DNA ligase/mRNA capping enzyme"/>
    <property type="match status" value="1"/>
</dbReference>
<name>A0A319DFS8_9EURO</name>
<keyword evidence="11 16" id="KW-0233">DNA recombination</keyword>
<dbReference type="SUPFAM" id="SSF56091">
    <property type="entry name" value="DNA ligase/mRNA capping enzyme, catalytic domain"/>
    <property type="match status" value="1"/>
</dbReference>
<dbReference type="STRING" id="1448320.A0A319DFS8"/>
<evidence type="ECO:0000256" key="7">
    <source>
        <dbReference type="ARBA" id="ARBA00022741"/>
    </source>
</evidence>
<evidence type="ECO:0000256" key="9">
    <source>
        <dbReference type="ARBA" id="ARBA00022840"/>
    </source>
</evidence>
<evidence type="ECO:0000256" key="5">
    <source>
        <dbReference type="ARBA" id="ARBA00022723"/>
    </source>
</evidence>
<dbReference type="InterPro" id="IPR029710">
    <property type="entry name" value="LIG4"/>
</dbReference>
<protein>
    <recommendedName>
        <fullName evidence="16">DNA ligase</fullName>
        <ecNumber evidence="16">6.5.1.1</ecNumber>
    </recommendedName>
</protein>
<keyword evidence="5" id="KW-0479">Metal-binding</keyword>
<feature type="domain" description="BRCT" evidence="20">
    <location>
        <begin position="899"/>
        <end position="1009"/>
    </location>
</feature>
<dbReference type="SMART" id="SM00292">
    <property type="entry name" value="BRCT"/>
    <property type="match status" value="1"/>
</dbReference>
<dbReference type="Pfam" id="PF01068">
    <property type="entry name" value="DNA_ligase_A_M"/>
    <property type="match status" value="1"/>
</dbReference>
<dbReference type="GO" id="GO:0005524">
    <property type="term" value="F:ATP binding"/>
    <property type="evidence" value="ECO:0007669"/>
    <property type="project" value="UniProtKB-KW"/>
</dbReference>
<accession>A0A319DFS8</accession>
<dbReference type="GO" id="GO:0006303">
    <property type="term" value="P:double-strand break repair via nonhomologous end joining"/>
    <property type="evidence" value="ECO:0007669"/>
    <property type="project" value="TreeGrafter"/>
</dbReference>
<dbReference type="GO" id="GO:0003677">
    <property type="term" value="F:DNA binding"/>
    <property type="evidence" value="ECO:0007669"/>
    <property type="project" value="InterPro"/>
</dbReference>
<dbReference type="CDD" id="cd07968">
    <property type="entry name" value="OBF_DNA_ligase_IV"/>
    <property type="match status" value="1"/>
</dbReference>
<dbReference type="InterPro" id="IPR036420">
    <property type="entry name" value="BRCT_dom_sf"/>
</dbReference>
<dbReference type="FunFam" id="1.10.3260.10:FF:000008">
    <property type="entry name" value="DNA ligase 4"/>
    <property type="match status" value="1"/>
</dbReference>
<evidence type="ECO:0000256" key="11">
    <source>
        <dbReference type="ARBA" id="ARBA00023172"/>
    </source>
</evidence>
<evidence type="ECO:0000259" key="19">
    <source>
        <dbReference type="PROSITE" id="PS50160"/>
    </source>
</evidence>
<dbReference type="GO" id="GO:0032807">
    <property type="term" value="C:DNA ligase IV complex"/>
    <property type="evidence" value="ECO:0007669"/>
    <property type="project" value="TreeGrafter"/>
</dbReference>
<keyword evidence="7 16" id="KW-0547">Nucleotide-binding</keyword>
<dbReference type="InterPro" id="IPR012340">
    <property type="entry name" value="NA-bd_OB-fold"/>
</dbReference>
<reference evidence="21 22" key="1">
    <citation type="submission" date="2018-02" db="EMBL/GenBank/DDBJ databases">
        <title>The genomes of Aspergillus section Nigri reveals drivers in fungal speciation.</title>
        <authorList>
            <consortium name="DOE Joint Genome Institute"/>
            <person name="Vesth T.C."/>
            <person name="Nybo J."/>
            <person name="Theobald S."/>
            <person name="Brandl J."/>
            <person name="Frisvad J.C."/>
            <person name="Nielsen K.F."/>
            <person name="Lyhne E.K."/>
            <person name="Kogle M.E."/>
            <person name="Kuo A."/>
            <person name="Riley R."/>
            <person name="Clum A."/>
            <person name="Nolan M."/>
            <person name="Lipzen A."/>
            <person name="Salamov A."/>
            <person name="Henrissat B."/>
            <person name="Wiebenga A."/>
            <person name="De vries R.P."/>
            <person name="Grigoriev I.V."/>
            <person name="Mortensen U.H."/>
            <person name="Andersen M.R."/>
            <person name="Baker S.E."/>
        </authorList>
    </citation>
    <scope>NUCLEOTIDE SEQUENCE [LARGE SCALE GENOMIC DNA]</scope>
    <source>
        <strain evidence="21 22">CBS 707.79</strain>
    </source>
</reference>
<dbReference type="Pfam" id="PF04675">
    <property type="entry name" value="DNA_ligase_A_N"/>
    <property type="match status" value="1"/>
</dbReference>
<comment type="catalytic activity">
    <reaction evidence="14 16">
        <text>ATP + (deoxyribonucleotide)n-3'-hydroxyl + 5'-phospho-(deoxyribonucleotide)m = (deoxyribonucleotide)n+m + AMP + diphosphate.</text>
        <dbReference type="EC" id="6.5.1.1"/>
    </reaction>
</comment>
<dbReference type="AlphaFoldDB" id="A0A319DFS8"/>
<comment type="subcellular location">
    <subcellularLocation>
        <location evidence="2">Nucleus</location>
    </subcellularLocation>
</comment>
<dbReference type="InterPro" id="IPR000977">
    <property type="entry name" value="DNA_ligase_ATP-dep"/>
</dbReference>
<feature type="domain" description="BRCT" evidence="20">
    <location>
        <begin position="724"/>
        <end position="808"/>
    </location>
</feature>
<dbReference type="SUPFAM" id="SSF52113">
    <property type="entry name" value="BRCT domain"/>
    <property type="match status" value="2"/>
</dbReference>
<dbReference type="CDD" id="cd17722">
    <property type="entry name" value="BRCT_DNA_ligase_IV_rpt1"/>
    <property type="match status" value="1"/>
</dbReference>
<evidence type="ECO:0000256" key="3">
    <source>
        <dbReference type="ARBA" id="ARBA00007572"/>
    </source>
</evidence>
<dbReference type="SUPFAM" id="SSF50249">
    <property type="entry name" value="Nucleic acid-binding proteins"/>
    <property type="match status" value="1"/>
</dbReference>
<comment type="function">
    <text evidence="15">DNA ligase involved in DNA non-homologous end joining (NHEJ); required for double-strand break (DSB) repair.</text>
</comment>
<evidence type="ECO:0000256" key="4">
    <source>
        <dbReference type="ARBA" id="ARBA00022598"/>
    </source>
</evidence>
<evidence type="ECO:0000256" key="10">
    <source>
        <dbReference type="ARBA" id="ARBA00022842"/>
    </source>
</evidence>
<dbReference type="Gene3D" id="2.40.50.140">
    <property type="entry name" value="Nucleic acid-binding proteins"/>
    <property type="match status" value="1"/>
</dbReference>
<dbReference type="PROSITE" id="PS50172">
    <property type="entry name" value="BRCT"/>
    <property type="match status" value="2"/>
</dbReference>
<dbReference type="GO" id="GO:0006310">
    <property type="term" value="P:DNA recombination"/>
    <property type="evidence" value="ECO:0007669"/>
    <property type="project" value="UniProtKB-KW"/>
</dbReference>
<dbReference type="Gene3D" id="3.40.50.10190">
    <property type="entry name" value="BRCT domain"/>
    <property type="match status" value="2"/>
</dbReference>
<evidence type="ECO:0000313" key="22">
    <source>
        <dbReference type="Proteomes" id="UP000247810"/>
    </source>
</evidence>
<keyword evidence="12 16" id="KW-0234">DNA repair</keyword>
<dbReference type="NCBIfam" id="TIGR00574">
    <property type="entry name" value="dnl1"/>
    <property type="match status" value="1"/>
</dbReference>
<dbReference type="Gene3D" id="1.10.3260.10">
    <property type="entry name" value="DNA ligase, ATP-dependent, N-terminal domain"/>
    <property type="match status" value="1"/>
</dbReference>
<sequence>MDSDEVMDPQESMNQHPGHDEVDLDEKYPNRPRNSSPTLPFHELFETLFNPLSEIKKKPAGATAATTARRKTGPHWQSAANLNPLERRRDVIERFISRWRKNVGDDIYPAFRLILPDKDRDRAMYGLKEKAIGKMLVKIMKIDKNSEDGLSLLNWKLPGQSASARFLAGDFARRCYDIISKRPMRTDVGNMLIEEVNDKLDQLSAASREDQQLPILSEFYRRMNPEELVWLIRIILREMKVGASERTFFDVWHPDSEGLYSISSSLRRVCWELHDPNIRLEAENRGISLMQCFQPQLAQFQMHSLDRMIARMKGTEEDPVFWIEEKLDGERMQLHMESDGSVSGGRKFRFWSRKAKDYTYLYGEGLEDPNGALTRHLKDAFADGVSSVILDGEMVAWNPEQDAPEPFGTLKTVALAEQRNPFTEGSRPLFRVFDILYLNGHDLTRYTLRDRRNALQKSVKSVHRRFEIHPYEEATSKAEIEASLRTVVAEASEGLVLKNPRSPYRLNERHDDWMKVKPEYMTEFGESLDLIVIGGYFGSGHRGGALASFLCGLRAEDAASSQGTNVAKCYSFCKVGGGFTAADFANIRHHTDGKWMDWNPKKPPTAYIELAGGNRQYERPDQWIKPDDSVVLCVKAASVSVSDQFRIGLTLRFPRFKRLRMDKNWKSALSVQEFLDLKSNVEQEQKDKEFNVENFRQKRVKTTTKKPLKIAGYDSDAEVKYETPSGHIFDGLNFYIMTESRSPKKSKADLEQLVKANGGKLYQTHTAAPNTICIADRLMVKPASLRKTGKTDIIRPSWILDCVRQSEIDAGLQNLLLPLEPKHMFFTTPKKEEEVATSIDQFEDSYARSVTKEELRELLESMSKNHGFEASRHHDAIQKLKANVQEKVDAGWELPCGWLFQGLTFYFPEPTDQDTDPEEPADAGPRYQYQHSLARSTARFAGASVVDTATNPSITHVVVDSHTRPSEITALRSSWSARPGKKIPHIVTTEWIEESWTQRTLLDEEMAGLPACLRSPPSALQHCSLNPSLKTTVPHSPTHLT</sequence>
<dbReference type="VEuPathDB" id="FungiDB:BO71DRAFT_439666"/>
<evidence type="ECO:0000256" key="16">
    <source>
        <dbReference type="RuleBase" id="RU000617"/>
    </source>
</evidence>
<dbReference type="InterPro" id="IPR012310">
    <property type="entry name" value="DNA_ligase_ATP-dep_cent"/>
</dbReference>
<dbReference type="InterPro" id="IPR001357">
    <property type="entry name" value="BRCT_dom"/>
</dbReference>
<dbReference type="InterPro" id="IPR036599">
    <property type="entry name" value="DNA_ligase_N_sf"/>
</dbReference>
<dbReference type="Pfam" id="PF16589">
    <property type="entry name" value="BRCT_2"/>
    <property type="match status" value="1"/>
</dbReference>
<dbReference type="EC" id="6.5.1.1" evidence="16"/>
<feature type="region of interest" description="Disordered" evidence="18">
    <location>
        <begin position="1"/>
        <end position="39"/>
    </location>
</feature>
<evidence type="ECO:0000256" key="12">
    <source>
        <dbReference type="ARBA" id="ARBA00023204"/>
    </source>
</evidence>
<feature type="compositionally biased region" description="Basic and acidic residues" evidence="18">
    <location>
        <begin position="17"/>
        <end position="29"/>
    </location>
</feature>
<dbReference type="GO" id="GO:0046872">
    <property type="term" value="F:metal ion binding"/>
    <property type="evidence" value="ECO:0007669"/>
    <property type="project" value="UniProtKB-KW"/>
</dbReference>
<evidence type="ECO:0000256" key="1">
    <source>
        <dbReference type="ARBA" id="ARBA00001946"/>
    </source>
</evidence>
<evidence type="ECO:0000256" key="15">
    <source>
        <dbReference type="ARBA" id="ARBA00043870"/>
    </source>
</evidence>
<comment type="similarity">
    <text evidence="3 17">Belongs to the ATP-dependent DNA ligase family.</text>
</comment>
<evidence type="ECO:0000256" key="18">
    <source>
        <dbReference type="SAM" id="MobiDB-lite"/>
    </source>
</evidence>
<keyword evidence="8 16" id="KW-0227">DNA damage</keyword>
<keyword evidence="6" id="KW-0677">Repeat</keyword>
<keyword evidence="4 16" id="KW-0436">Ligase</keyword>
<evidence type="ECO:0000259" key="20">
    <source>
        <dbReference type="PROSITE" id="PS50172"/>
    </source>
</evidence>
<dbReference type="Proteomes" id="UP000247810">
    <property type="component" value="Unassembled WGS sequence"/>
</dbReference>
<evidence type="ECO:0000256" key="13">
    <source>
        <dbReference type="ARBA" id="ARBA00023242"/>
    </source>
</evidence>
<keyword evidence="13" id="KW-0539">Nucleus</keyword>
<dbReference type="GO" id="GO:0006297">
    <property type="term" value="P:nucleotide-excision repair, DNA gap filling"/>
    <property type="evidence" value="ECO:0007669"/>
    <property type="project" value="TreeGrafter"/>
</dbReference>
<dbReference type="PROSITE" id="PS50160">
    <property type="entry name" value="DNA_LIGASE_A3"/>
    <property type="match status" value="1"/>
</dbReference>
<proteinExistence type="inferred from homology"/>
<dbReference type="GO" id="GO:0003910">
    <property type="term" value="F:DNA ligase (ATP) activity"/>
    <property type="evidence" value="ECO:0007669"/>
    <property type="project" value="UniProtKB-EC"/>
</dbReference>
<evidence type="ECO:0000256" key="6">
    <source>
        <dbReference type="ARBA" id="ARBA00022737"/>
    </source>
</evidence>
<dbReference type="Pfam" id="PF04679">
    <property type="entry name" value="DNA_ligase_A_C"/>
    <property type="match status" value="1"/>
</dbReference>